<dbReference type="Ensembl" id="ENSOSIT00000032774.1">
    <property type="protein sequence ID" value="ENSOSIP00000031091.1"/>
    <property type="gene ID" value="ENSOSIG00000015961.1"/>
</dbReference>
<reference evidence="4" key="2">
    <citation type="submission" date="2025-09" db="UniProtKB">
        <authorList>
            <consortium name="Ensembl"/>
        </authorList>
    </citation>
    <scope>IDENTIFICATION</scope>
</reference>
<dbReference type="GO" id="GO:0005886">
    <property type="term" value="C:plasma membrane"/>
    <property type="evidence" value="ECO:0007669"/>
    <property type="project" value="TreeGrafter"/>
</dbReference>
<organism evidence="4 5">
    <name type="scientific">Oryzias sinensis</name>
    <name type="common">Chinese medaka</name>
    <dbReference type="NCBI Taxonomy" id="183150"/>
    <lineage>
        <taxon>Eukaryota</taxon>
        <taxon>Metazoa</taxon>
        <taxon>Chordata</taxon>
        <taxon>Craniata</taxon>
        <taxon>Vertebrata</taxon>
        <taxon>Euteleostomi</taxon>
        <taxon>Actinopterygii</taxon>
        <taxon>Neopterygii</taxon>
        <taxon>Teleostei</taxon>
        <taxon>Neoteleostei</taxon>
        <taxon>Acanthomorphata</taxon>
        <taxon>Ovalentaria</taxon>
        <taxon>Atherinomorphae</taxon>
        <taxon>Beloniformes</taxon>
        <taxon>Adrianichthyidae</taxon>
        <taxon>Oryziinae</taxon>
        <taxon>Oryzias</taxon>
    </lineage>
</organism>
<evidence type="ECO:0000256" key="2">
    <source>
        <dbReference type="ARBA" id="ARBA00022692"/>
    </source>
</evidence>
<dbReference type="SUPFAM" id="SSF48726">
    <property type="entry name" value="Immunoglobulin"/>
    <property type="match status" value="1"/>
</dbReference>
<evidence type="ECO:0008006" key="6">
    <source>
        <dbReference type="Google" id="ProtNLM"/>
    </source>
</evidence>
<dbReference type="GO" id="GO:0004888">
    <property type="term" value="F:transmembrane signaling receptor activity"/>
    <property type="evidence" value="ECO:0007669"/>
    <property type="project" value="TreeGrafter"/>
</dbReference>
<dbReference type="AlphaFoldDB" id="A0A8C7YTE8"/>
<evidence type="ECO:0000256" key="3">
    <source>
        <dbReference type="ARBA" id="ARBA00023136"/>
    </source>
</evidence>
<dbReference type="PANTHER" id="PTHR11860:SF96">
    <property type="match status" value="1"/>
</dbReference>
<proteinExistence type="predicted"/>
<protein>
    <recommendedName>
        <fullName evidence="6">Immunoglobulin V-set domain-containing protein</fullName>
    </recommendedName>
</protein>
<evidence type="ECO:0000313" key="4">
    <source>
        <dbReference type="Ensembl" id="ENSOSIP00000031091.1"/>
    </source>
</evidence>
<accession>A0A8C7YTE8</accession>
<dbReference type="InterPro" id="IPR050671">
    <property type="entry name" value="CD300_family_receptors"/>
</dbReference>
<dbReference type="InterPro" id="IPR036179">
    <property type="entry name" value="Ig-like_dom_sf"/>
</dbReference>
<dbReference type="Proteomes" id="UP000694383">
    <property type="component" value="Unplaced"/>
</dbReference>
<sequence>MGLNDLNTPFFVFFPFERIAVNLSEPTWRSLPFLSYIFYFSKKYWCRGPSRGSCEILVDSEGVAKTKYTHRSVVVQVKRGIFVKVTNLQIDDSGVYWVGIDKPYSDIMVPVTLNVTQGNLPIDSMV</sequence>
<dbReference type="InterPro" id="IPR013783">
    <property type="entry name" value="Ig-like_fold"/>
</dbReference>
<evidence type="ECO:0000313" key="5">
    <source>
        <dbReference type="Proteomes" id="UP000694383"/>
    </source>
</evidence>
<name>A0A8C7YTE8_9TELE</name>
<keyword evidence="5" id="KW-1185">Reference proteome</keyword>
<keyword evidence="2" id="KW-0812">Transmembrane</keyword>
<evidence type="ECO:0000256" key="1">
    <source>
        <dbReference type="ARBA" id="ARBA00004370"/>
    </source>
</evidence>
<dbReference type="PANTHER" id="PTHR11860">
    <property type="entry name" value="POLYMERIC-IMMUNOGLOBULIN RECEPTOR"/>
    <property type="match status" value="1"/>
</dbReference>
<reference evidence="4" key="1">
    <citation type="submission" date="2025-08" db="UniProtKB">
        <authorList>
            <consortium name="Ensembl"/>
        </authorList>
    </citation>
    <scope>IDENTIFICATION</scope>
</reference>
<keyword evidence="3" id="KW-0472">Membrane</keyword>
<comment type="subcellular location">
    <subcellularLocation>
        <location evidence="1">Membrane</location>
    </subcellularLocation>
</comment>
<dbReference type="Gene3D" id="2.60.40.10">
    <property type="entry name" value="Immunoglobulins"/>
    <property type="match status" value="1"/>
</dbReference>
<dbReference type="GeneTree" id="ENSGT00990000203957"/>